<dbReference type="AlphaFoldDB" id="A0A7J9HL50"/>
<organism evidence="1 2">
    <name type="scientific">Gossypium harknessii</name>
    <dbReference type="NCBI Taxonomy" id="34285"/>
    <lineage>
        <taxon>Eukaryota</taxon>
        <taxon>Viridiplantae</taxon>
        <taxon>Streptophyta</taxon>
        <taxon>Embryophyta</taxon>
        <taxon>Tracheophyta</taxon>
        <taxon>Spermatophyta</taxon>
        <taxon>Magnoliopsida</taxon>
        <taxon>eudicotyledons</taxon>
        <taxon>Gunneridae</taxon>
        <taxon>Pentapetalae</taxon>
        <taxon>rosids</taxon>
        <taxon>malvids</taxon>
        <taxon>Malvales</taxon>
        <taxon>Malvaceae</taxon>
        <taxon>Malvoideae</taxon>
        <taxon>Gossypium</taxon>
    </lineage>
</organism>
<gene>
    <name evidence="1" type="ORF">Gohar_002522</name>
</gene>
<evidence type="ECO:0000313" key="2">
    <source>
        <dbReference type="Proteomes" id="UP000593560"/>
    </source>
</evidence>
<dbReference type="OrthoDB" id="10473950at2759"/>
<protein>
    <submittedName>
        <fullName evidence="1">Uncharacterized protein</fullName>
    </submittedName>
</protein>
<dbReference type="Proteomes" id="UP000593560">
    <property type="component" value="Unassembled WGS sequence"/>
</dbReference>
<sequence>MASERNSALQIFAKIPEKVATFVEIARVSNFSIMTV</sequence>
<comment type="caution">
    <text evidence="1">The sequence shown here is derived from an EMBL/GenBank/DDBJ whole genome shotgun (WGS) entry which is preliminary data.</text>
</comment>
<dbReference type="EMBL" id="JABFAD010000010">
    <property type="protein sequence ID" value="MBA0810536.1"/>
    <property type="molecule type" value="Genomic_DNA"/>
</dbReference>
<reference evidence="1 2" key="1">
    <citation type="journal article" date="2019" name="Genome Biol. Evol.">
        <title>Insights into the evolution of the New World diploid cottons (Gossypium, subgenus Houzingenia) based on genome sequencing.</title>
        <authorList>
            <person name="Grover C.E."/>
            <person name="Arick M.A. 2nd"/>
            <person name="Thrash A."/>
            <person name="Conover J.L."/>
            <person name="Sanders W.S."/>
            <person name="Peterson D.G."/>
            <person name="Frelichowski J.E."/>
            <person name="Scheffler J.A."/>
            <person name="Scheffler B.E."/>
            <person name="Wendel J.F."/>
        </authorList>
    </citation>
    <scope>NUCLEOTIDE SEQUENCE [LARGE SCALE GENOMIC DNA]</scope>
    <source>
        <strain evidence="1">0</strain>
        <tissue evidence="1">Leaf</tissue>
    </source>
</reference>
<keyword evidence="2" id="KW-1185">Reference proteome</keyword>
<name>A0A7J9HL50_9ROSI</name>
<proteinExistence type="predicted"/>
<evidence type="ECO:0000313" key="1">
    <source>
        <dbReference type="EMBL" id="MBA0810536.1"/>
    </source>
</evidence>
<accession>A0A7J9HL50</accession>